<reference evidence="2 3" key="1">
    <citation type="submission" date="2018-11" db="EMBL/GenBank/DDBJ databases">
        <authorList>
            <consortium name="Pathogen Informatics"/>
        </authorList>
    </citation>
    <scope>NUCLEOTIDE SEQUENCE [LARGE SCALE GENOMIC DNA]</scope>
</reference>
<dbReference type="Gene3D" id="2.170.150.30">
    <property type="entry name" value="RIG-I-like receptor, C-terminal regulatory domain"/>
    <property type="match status" value="1"/>
</dbReference>
<gene>
    <name evidence="2" type="ORF">WBA_LOCUS7786</name>
</gene>
<dbReference type="Proteomes" id="UP000270924">
    <property type="component" value="Unassembled WGS sequence"/>
</dbReference>
<dbReference type="InterPro" id="IPR021673">
    <property type="entry name" value="RLR_CTR"/>
</dbReference>
<organism evidence="2 3">
    <name type="scientific">Wuchereria bancrofti</name>
    <dbReference type="NCBI Taxonomy" id="6293"/>
    <lineage>
        <taxon>Eukaryota</taxon>
        <taxon>Metazoa</taxon>
        <taxon>Ecdysozoa</taxon>
        <taxon>Nematoda</taxon>
        <taxon>Chromadorea</taxon>
        <taxon>Rhabditida</taxon>
        <taxon>Spirurina</taxon>
        <taxon>Spiruromorpha</taxon>
        <taxon>Filarioidea</taxon>
        <taxon>Onchocercidae</taxon>
        <taxon>Wuchereria</taxon>
    </lineage>
</organism>
<dbReference type="Pfam" id="PF11648">
    <property type="entry name" value="RIG-I_C-RD"/>
    <property type="match status" value="1"/>
</dbReference>
<dbReference type="InterPro" id="IPR038557">
    <property type="entry name" value="RLR_C_sf"/>
</dbReference>
<evidence type="ECO:0000259" key="1">
    <source>
        <dbReference type="PROSITE" id="PS51789"/>
    </source>
</evidence>
<evidence type="ECO:0000313" key="2">
    <source>
        <dbReference type="EMBL" id="VDM14400.1"/>
    </source>
</evidence>
<name>A0A3P7DWC4_WUCBA</name>
<keyword evidence="3" id="KW-1185">Reference proteome</keyword>
<feature type="domain" description="RLR CTR" evidence="1">
    <location>
        <begin position="1"/>
        <end position="123"/>
    </location>
</feature>
<dbReference type="AlphaFoldDB" id="A0A3P7DWC4"/>
<dbReference type="OrthoDB" id="10393137at2759"/>
<accession>A0A3P7DWC4</accession>
<evidence type="ECO:0000313" key="3">
    <source>
        <dbReference type="Proteomes" id="UP000270924"/>
    </source>
</evidence>
<dbReference type="InParanoid" id="A0A3P7DWC4"/>
<sequence>MCVLIFRKCDAIICNSSDIVVTPTYSQYICVCKEIWNRSSQRALSKTTIERETYYVFKGVGVICCVKCQHQWGRVVHYNNFTLPIIAATAFVLVAENGERFQRKRWKQIVESLFRPRNIELYDYANMKTAKPDLSDLIIDNSCI</sequence>
<protein>
    <recommendedName>
        <fullName evidence="1">RLR CTR domain-containing protein</fullName>
    </recommendedName>
</protein>
<proteinExistence type="predicted"/>
<dbReference type="PROSITE" id="PS51789">
    <property type="entry name" value="RLR_CTR"/>
    <property type="match status" value="1"/>
</dbReference>
<dbReference type="EMBL" id="UYWW01005855">
    <property type="protein sequence ID" value="VDM14400.1"/>
    <property type="molecule type" value="Genomic_DNA"/>
</dbReference>